<dbReference type="EMBL" id="CP021018">
    <property type="protein sequence ID" value="ATS89644.1"/>
    <property type="molecule type" value="Genomic_DNA"/>
</dbReference>
<protein>
    <submittedName>
        <fullName evidence="2">Uncharacterized protein</fullName>
    </submittedName>
</protein>
<name>A0A808FIP2_XANCI</name>
<gene>
    <name evidence="2" type="ORF">XcfCFBP6167P_16255</name>
</gene>
<reference evidence="2" key="1">
    <citation type="journal article" date="2017" name="BMC Genomics">
        <title>Xanthomonas adaptation to common bean is associated with horizontal transfers of genes encoding TAL effectors.</title>
        <authorList>
            <person name="Ruh M."/>
            <person name="Briand M."/>
            <person name="Bonneau S."/>
            <person name="Jacques M.A."/>
            <person name="Chen N.W.G."/>
        </authorList>
    </citation>
    <scope>NUCLEOTIDE SEQUENCE [LARGE SCALE GENOMIC DNA]</scope>
    <source>
        <strain evidence="2">CFBP6167</strain>
    </source>
</reference>
<sequence length="67" mass="7211">MATRQPCCRPCARRQHPTPGSGDRHRQQCRRAHACGCNAENAHAGKTRLQVVAASLMLATAQECGAL</sequence>
<accession>A0A808FIP2</accession>
<proteinExistence type="predicted"/>
<evidence type="ECO:0000256" key="1">
    <source>
        <dbReference type="SAM" id="MobiDB-lite"/>
    </source>
</evidence>
<feature type="region of interest" description="Disordered" evidence="1">
    <location>
        <begin position="1"/>
        <end position="26"/>
    </location>
</feature>
<organism evidence="2">
    <name type="scientific">Xanthomonas citri pv. phaseoli var. fuscans</name>
    <dbReference type="NCBI Taxonomy" id="473423"/>
    <lineage>
        <taxon>Bacteria</taxon>
        <taxon>Pseudomonadati</taxon>
        <taxon>Pseudomonadota</taxon>
        <taxon>Gammaproteobacteria</taxon>
        <taxon>Lysobacterales</taxon>
        <taxon>Lysobacteraceae</taxon>
        <taxon>Xanthomonas</taxon>
    </lineage>
</organism>
<dbReference type="AlphaFoldDB" id="A0A808FIP2"/>
<evidence type="ECO:0000313" key="2">
    <source>
        <dbReference type="EMBL" id="ATS89644.1"/>
    </source>
</evidence>